<dbReference type="EMBL" id="RJKE01000001">
    <property type="protein sequence ID" value="ROO87374.1"/>
    <property type="molecule type" value="Genomic_DNA"/>
</dbReference>
<dbReference type="InterPro" id="IPR001466">
    <property type="entry name" value="Beta-lactam-related"/>
</dbReference>
<dbReference type="Proteomes" id="UP000272400">
    <property type="component" value="Unassembled WGS sequence"/>
</dbReference>
<dbReference type="OrthoDB" id="3174977at2"/>
<name>A0A3N1D1H4_9ACTN</name>
<dbReference type="PANTHER" id="PTHR46825:SF7">
    <property type="entry name" value="D-ALANYL-D-ALANINE CARBOXYPEPTIDASE"/>
    <property type="match status" value="1"/>
</dbReference>
<feature type="domain" description="Beta-lactamase-related" evidence="3">
    <location>
        <begin position="379"/>
        <end position="655"/>
    </location>
</feature>
<dbReference type="Gene3D" id="3.40.710.10">
    <property type="entry name" value="DD-peptidase/beta-lactamase superfamily"/>
    <property type="match status" value="1"/>
</dbReference>
<proteinExistence type="predicted"/>
<gene>
    <name evidence="4" type="ORF">EDD29_4976</name>
</gene>
<dbReference type="AlphaFoldDB" id="A0A3N1D1H4"/>
<feature type="chain" id="PRO_5017948624" evidence="2">
    <location>
        <begin position="25"/>
        <end position="664"/>
    </location>
</feature>
<evidence type="ECO:0000256" key="1">
    <source>
        <dbReference type="SAM" id="MobiDB-lite"/>
    </source>
</evidence>
<evidence type="ECO:0000313" key="5">
    <source>
        <dbReference type="Proteomes" id="UP000272400"/>
    </source>
</evidence>
<evidence type="ECO:0000313" key="4">
    <source>
        <dbReference type="EMBL" id="ROO87374.1"/>
    </source>
</evidence>
<dbReference type="Pfam" id="PF00144">
    <property type="entry name" value="Beta-lactamase"/>
    <property type="match status" value="1"/>
</dbReference>
<dbReference type="InterPro" id="IPR050491">
    <property type="entry name" value="AmpC-like"/>
</dbReference>
<dbReference type="RefSeq" id="WP_148086081.1">
    <property type="nucleotide sequence ID" value="NZ_RJKE01000001.1"/>
</dbReference>
<dbReference type="InterPro" id="IPR012338">
    <property type="entry name" value="Beta-lactam/transpept-like"/>
</dbReference>
<protein>
    <submittedName>
        <fullName evidence="4">CubicO group peptidase (Beta-lactamase class C family)</fullName>
    </submittedName>
</protein>
<organism evidence="4 5">
    <name type="scientific">Actinocorallia herbida</name>
    <dbReference type="NCBI Taxonomy" id="58109"/>
    <lineage>
        <taxon>Bacteria</taxon>
        <taxon>Bacillati</taxon>
        <taxon>Actinomycetota</taxon>
        <taxon>Actinomycetes</taxon>
        <taxon>Streptosporangiales</taxon>
        <taxon>Thermomonosporaceae</taxon>
        <taxon>Actinocorallia</taxon>
    </lineage>
</organism>
<sequence>MGRRVLSLLMILVLPLGLASPATAAPPGPSGPLGVHQAQSTAGPPEAGSDAPVIDDASSGGRIVKATTPRPASAARVVDEGYGDDQLNTAPTRWWTVNGWTAEEIYDYAIDIGARISDVAVQPGSQVRFTATLVENAGSYWVSGWALWYGLTEAQVLNYANAYGQRPVSISRYWTSGGWRFAVGTLDNTGAGARAWWWYYGDTNYMFDRQQATPGARPTRIRPFDDGGVRRFDMLMSESSAQWWWWLGGGVGNINDVIRQNGARIVDASRNGDGSFNGIMLRNTTGYTPGWWYGFTHGELNLKALRLGARLITAQGYTEGGRELFIGTMSREAGNNIDLAKAMVQNTVFHTALAHGGGGAVAELSDSVLGRIGFAYGPPQDARTRIASVSKTFAAAELMKLAAAGRVSLDNPVSTYLPGVNGGGSITLRMLLRHTSGLYNFTDALPDFSTTMSQGYTYPQLLAIVNAHAPLFSPGARYSYSNSNYLVIGMIIERVTGYTYADALYRDILSPLQLSGTSVPTGTAISSVRLRGYWWNGSSTVEVTDQNASRWAPGGQMISTVSDVNTFFKNLLNGTITGTAAADQMKTSLVYTGEGSKYAGLGMFRSTWCGKYVYWHDGSIPGYRTWSVHSADGKRSLTWSYSDQRRATDVNYDEEFIESIFCNL</sequence>
<reference evidence="4 5" key="1">
    <citation type="submission" date="2018-11" db="EMBL/GenBank/DDBJ databases">
        <title>Sequencing the genomes of 1000 actinobacteria strains.</title>
        <authorList>
            <person name="Klenk H.-P."/>
        </authorList>
    </citation>
    <scope>NUCLEOTIDE SEQUENCE [LARGE SCALE GENOMIC DNA]</scope>
    <source>
        <strain evidence="4 5">DSM 44254</strain>
    </source>
</reference>
<keyword evidence="2" id="KW-0732">Signal</keyword>
<comment type="caution">
    <text evidence="4">The sequence shown here is derived from an EMBL/GenBank/DDBJ whole genome shotgun (WGS) entry which is preliminary data.</text>
</comment>
<dbReference type="SUPFAM" id="SSF56601">
    <property type="entry name" value="beta-lactamase/transpeptidase-like"/>
    <property type="match status" value="1"/>
</dbReference>
<dbReference type="PANTHER" id="PTHR46825">
    <property type="entry name" value="D-ALANYL-D-ALANINE-CARBOXYPEPTIDASE/ENDOPEPTIDASE AMPH"/>
    <property type="match status" value="1"/>
</dbReference>
<evidence type="ECO:0000259" key="3">
    <source>
        <dbReference type="Pfam" id="PF00144"/>
    </source>
</evidence>
<feature type="region of interest" description="Disordered" evidence="1">
    <location>
        <begin position="24"/>
        <end position="70"/>
    </location>
</feature>
<evidence type="ECO:0000256" key="2">
    <source>
        <dbReference type="SAM" id="SignalP"/>
    </source>
</evidence>
<keyword evidence="5" id="KW-1185">Reference proteome</keyword>
<accession>A0A3N1D1H4</accession>
<feature type="signal peptide" evidence="2">
    <location>
        <begin position="1"/>
        <end position="24"/>
    </location>
</feature>